<dbReference type="InterPro" id="IPR053203">
    <property type="entry name" value="Cisplatin_resist-associated"/>
</dbReference>
<name>A0AAJ0CR73_9HYPO</name>
<proteinExistence type="predicted"/>
<dbReference type="Pfam" id="PF12223">
    <property type="entry name" value="DUF3602"/>
    <property type="match status" value="1"/>
</dbReference>
<feature type="compositionally biased region" description="Low complexity" evidence="1">
    <location>
        <begin position="112"/>
        <end position="128"/>
    </location>
</feature>
<feature type="region of interest" description="Disordered" evidence="1">
    <location>
        <begin position="1"/>
        <end position="52"/>
    </location>
</feature>
<organism evidence="2 3">
    <name type="scientific">Conoideocrella luteorostrata</name>
    <dbReference type="NCBI Taxonomy" id="1105319"/>
    <lineage>
        <taxon>Eukaryota</taxon>
        <taxon>Fungi</taxon>
        <taxon>Dikarya</taxon>
        <taxon>Ascomycota</taxon>
        <taxon>Pezizomycotina</taxon>
        <taxon>Sordariomycetes</taxon>
        <taxon>Hypocreomycetidae</taxon>
        <taxon>Hypocreales</taxon>
        <taxon>Clavicipitaceae</taxon>
        <taxon>Conoideocrella</taxon>
    </lineage>
</organism>
<keyword evidence="3" id="KW-1185">Reference proteome</keyword>
<dbReference type="PANTHER" id="PTHR34693">
    <property type="entry name" value="PROTEIN PAR32"/>
    <property type="match status" value="1"/>
</dbReference>
<feature type="compositionally biased region" description="Polar residues" evidence="1">
    <location>
        <begin position="28"/>
        <end position="39"/>
    </location>
</feature>
<dbReference type="Proteomes" id="UP001251528">
    <property type="component" value="Unassembled WGS sequence"/>
</dbReference>
<sequence>MSKYLVTEPSPSTSSYVRCGRGGAGNTFRASSKPTTTTISSSSSANNSASSSRRFFSGIGGAGNAHAAAELPSVTASLDDAVRHAAARDNASVGYCGRGGAGNIYRRKDSDASSSSASSAGSVKSNLSSTAKLWNRVSGSIGRD</sequence>
<protein>
    <submittedName>
        <fullName evidence="2">Uncharacterized protein</fullName>
    </submittedName>
</protein>
<evidence type="ECO:0000313" key="2">
    <source>
        <dbReference type="EMBL" id="KAK2595446.1"/>
    </source>
</evidence>
<reference evidence="2" key="1">
    <citation type="submission" date="2023-06" db="EMBL/GenBank/DDBJ databases">
        <title>Conoideocrella luteorostrata (Hypocreales: Clavicipitaceae), a potential biocontrol fungus for elongate hemlock scale in United States Christmas tree production areas.</title>
        <authorList>
            <person name="Barrett H."/>
            <person name="Lovett B."/>
            <person name="Macias A.M."/>
            <person name="Stajich J.E."/>
            <person name="Kasson M.T."/>
        </authorList>
    </citation>
    <scope>NUCLEOTIDE SEQUENCE</scope>
    <source>
        <strain evidence="2">ARSEF 14590</strain>
    </source>
</reference>
<gene>
    <name evidence="2" type="ORF">QQS21_006856</name>
</gene>
<dbReference type="PANTHER" id="PTHR34693:SF2">
    <property type="entry name" value="DUF3602 DOMAIN-CONTAINING PROTEIN"/>
    <property type="match status" value="1"/>
</dbReference>
<accession>A0AAJ0CR73</accession>
<feature type="compositionally biased region" description="Low complexity" evidence="1">
    <location>
        <begin position="40"/>
        <end position="52"/>
    </location>
</feature>
<feature type="region of interest" description="Disordered" evidence="1">
    <location>
        <begin position="92"/>
        <end position="128"/>
    </location>
</feature>
<dbReference type="InterPro" id="IPR022024">
    <property type="entry name" value="DUF3602"/>
</dbReference>
<dbReference type="AlphaFoldDB" id="A0AAJ0CR73"/>
<evidence type="ECO:0000313" key="3">
    <source>
        <dbReference type="Proteomes" id="UP001251528"/>
    </source>
</evidence>
<dbReference type="EMBL" id="JASWJB010000132">
    <property type="protein sequence ID" value="KAK2595446.1"/>
    <property type="molecule type" value="Genomic_DNA"/>
</dbReference>
<comment type="caution">
    <text evidence="2">The sequence shown here is derived from an EMBL/GenBank/DDBJ whole genome shotgun (WGS) entry which is preliminary data.</text>
</comment>
<evidence type="ECO:0000256" key="1">
    <source>
        <dbReference type="SAM" id="MobiDB-lite"/>
    </source>
</evidence>